<dbReference type="GO" id="GO:0016491">
    <property type="term" value="F:oxidoreductase activity"/>
    <property type="evidence" value="ECO:0007669"/>
    <property type="project" value="InterPro"/>
</dbReference>
<feature type="transmembrane region" description="Helical" evidence="2">
    <location>
        <begin position="201"/>
        <end position="222"/>
    </location>
</feature>
<dbReference type="PANTHER" id="PTHR23409:SF18">
    <property type="entry name" value="RIBONUCLEOSIDE-DIPHOSPHATE REDUCTASE SUBUNIT M2"/>
    <property type="match status" value="1"/>
</dbReference>
<dbReference type="InterPro" id="IPR030475">
    <property type="entry name" value="RNR_small_AS"/>
</dbReference>
<protein>
    <submittedName>
        <fullName evidence="3">Uncharacterized protein</fullName>
    </submittedName>
</protein>
<evidence type="ECO:0000256" key="1">
    <source>
        <dbReference type="ARBA" id="ARBA00009303"/>
    </source>
</evidence>
<dbReference type="SUPFAM" id="SSF47240">
    <property type="entry name" value="Ferritin-like"/>
    <property type="match status" value="1"/>
</dbReference>
<organism evidence="3">
    <name type="scientific">viral metagenome</name>
    <dbReference type="NCBI Taxonomy" id="1070528"/>
    <lineage>
        <taxon>unclassified sequences</taxon>
        <taxon>metagenomes</taxon>
        <taxon>organismal metagenomes</taxon>
    </lineage>
</organism>
<keyword evidence="2" id="KW-0812">Transmembrane</keyword>
<sequence>MESIIKQEGSDRYTVFPIKFPSLWDYYKKHLATFWTAEEIKMGEDLVDWNNKLNDNERYFLKNILAFFASSDGIVNENLVANFYNEVQIPEARQFYTVQMMIESIHAETYALLIDTYIIDSKEKARLFNAIETIPAIKKKAEWTIKWIEEGNTLINGLPKNVLSGIKNLKLVYENLHSDMKNVNEALDFFLKDRPSFAQRLLAFICVEGIFFSGAFCAIYWLKSRGLMPGLSTANSFISRDENLHAEFAITLYKLLDNRLCEETVHAIFKDAVDIEKEFITESLPVSLIGMNCKLMSDYIEMVADRWLVLLGYNKIYNTPNPFPFMEMISLNEKGNFFETTVSQYSRANVGTSETDREISFDCDDF</sequence>
<dbReference type="AlphaFoldDB" id="A0A6C0CYB9"/>
<dbReference type="CDD" id="cd01049">
    <property type="entry name" value="RNRR2"/>
    <property type="match status" value="1"/>
</dbReference>
<reference evidence="3" key="1">
    <citation type="journal article" date="2020" name="Nature">
        <title>Giant virus diversity and host interactions through global metagenomics.</title>
        <authorList>
            <person name="Schulz F."/>
            <person name="Roux S."/>
            <person name="Paez-Espino D."/>
            <person name="Jungbluth S."/>
            <person name="Walsh D.A."/>
            <person name="Denef V.J."/>
            <person name="McMahon K.D."/>
            <person name="Konstantinidis K.T."/>
            <person name="Eloe-Fadrosh E.A."/>
            <person name="Kyrpides N.C."/>
            <person name="Woyke T."/>
        </authorList>
    </citation>
    <scope>NUCLEOTIDE SEQUENCE</scope>
    <source>
        <strain evidence="3">GVMAG-M-3300023174-102</strain>
    </source>
</reference>
<accession>A0A6C0CYB9</accession>
<dbReference type="InterPro" id="IPR012348">
    <property type="entry name" value="RNR-like"/>
</dbReference>
<dbReference type="InterPro" id="IPR033909">
    <property type="entry name" value="RNR_small"/>
</dbReference>
<dbReference type="EMBL" id="MN739516">
    <property type="protein sequence ID" value="QHT09826.1"/>
    <property type="molecule type" value="Genomic_DNA"/>
</dbReference>
<keyword evidence="2" id="KW-0472">Membrane</keyword>
<dbReference type="Pfam" id="PF00268">
    <property type="entry name" value="Ribonuc_red_sm"/>
    <property type="match status" value="1"/>
</dbReference>
<dbReference type="InterPro" id="IPR000358">
    <property type="entry name" value="RNR_small_fam"/>
</dbReference>
<name>A0A6C0CYB9_9ZZZZ</name>
<dbReference type="PANTHER" id="PTHR23409">
    <property type="entry name" value="RIBONUCLEOSIDE-DIPHOSPHATE REDUCTASE SMALL CHAIN"/>
    <property type="match status" value="1"/>
</dbReference>
<dbReference type="GO" id="GO:0009263">
    <property type="term" value="P:deoxyribonucleotide biosynthetic process"/>
    <property type="evidence" value="ECO:0007669"/>
    <property type="project" value="InterPro"/>
</dbReference>
<dbReference type="Gene3D" id="1.10.620.20">
    <property type="entry name" value="Ribonucleotide Reductase, subunit A"/>
    <property type="match status" value="1"/>
</dbReference>
<dbReference type="PROSITE" id="PS00368">
    <property type="entry name" value="RIBORED_SMALL"/>
    <property type="match status" value="1"/>
</dbReference>
<proteinExistence type="inferred from homology"/>
<dbReference type="InterPro" id="IPR009078">
    <property type="entry name" value="Ferritin-like_SF"/>
</dbReference>
<keyword evidence="2" id="KW-1133">Transmembrane helix</keyword>
<evidence type="ECO:0000313" key="3">
    <source>
        <dbReference type="EMBL" id="QHT09826.1"/>
    </source>
</evidence>
<evidence type="ECO:0000256" key="2">
    <source>
        <dbReference type="SAM" id="Phobius"/>
    </source>
</evidence>
<comment type="similarity">
    <text evidence="1">Belongs to the ribonucleoside diphosphate reductase small chain family.</text>
</comment>